<dbReference type="OrthoDB" id="840060at2"/>
<accession>A0A5N5IU22</accession>
<dbReference type="EMBL" id="VNIK02000001">
    <property type="protein sequence ID" value="KAB5492071.1"/>
    <property type="molecule type" value="Genomic_DNA"/>
</dbReference>
<reference evidence="1" key="1">
    <citation type="submission" date="2019-10" db="EMBL/GenBank/DDBJ databases">
        <title>Muricauda hadale sp. nov., a piezophilic bacterium isolated from hadopelagic water of the Mariana Trench.</title>
        <authorList>
            <person name="Wei Y."/>
        </authorList>
    </citation>
    <scope>NUCLEOTIDE SEQUENCE [LARGE SCALE GENOMIC DNA]</scope>
    <source>
        <strain evidence="1">MT-229</strain>
    </source>
</reference>
<comment type="caution">
    <text evidence="1">The sequence shown here is derived from an EMBL/GenBank/DDBJ whole genome shotgun (WGS) entry which is preliminary data.</text>
</comment>
<proteinExistence type="predicted"/>
<dbReference type="Proteomes" id="UP000319204">
    <property type="component" value="Unassembled WGS sequence"/>
</dbReference>
<dbReference type="AlphaFoldDB" id="A0A5N5IU22"/>
<evidence type="ECO:0000313" key="2">
    <source>
        <dbReference type="Proteomes" id="UP000319204"/>
    </source>
</evidence>
<keyword evidence="2" id="KW-1185">Reference proteome</keyword>
<evidence type="ECO:0000313" key="1">
    <source>
        <dbReference type="EMBL" id="KAB5492071.1"/>
    </source>
</evidence>
<sequence>MPRAMLDYTKTILQKVSFDAKLFTKELKKAISRLLPSEIEELKIWLQFYIVDKPELQPTLLLLKA</sequence>
<organism evidence="1 2">
    <name type="scientific">Flagellimonas hadalis</name>
    <dbReference type="NCBI Taxonomy" id="2597517"/>
    <lineage>
        <taxon>Bacteria</taxon>
        <taxon>Pseudomonadati</taxon>
        <taxon>Bacteroidota</taxon>
        <taxon>Flavobacteriia</taxon>
        <taxon>Flavobacteriales</taxon>
        <taxon>Flavobacteriaceae</taxon>
        <taxon>Flagellimonas</taxon>
    </lineage>
</organism>
<dbReference type="RefSeq" id="WP_151889212.1">
    <property type="nucleotide sequence ID" value="NZ_VNIK02000001.1"/>
</dbReference>
<name>A0A5N5IU22_9FLAO</name>
<protein>
    <submittedName>
        <fullName evidence="1">Uncharacterized protein</fullName>
    </submittedName>
</protein>
<gene>
    <name evidence="1" type="ORF">FOT42_003715</name>
</gene>